<dbReference type="Pfam" id="PF03108">
    <property type="entry name" value="DBD_Tnp_Mut"/>
    <property type="match status" value="1"/>
</dbReference>
<dbReference type="PANTHER" id="PTHR31973:SF187">
    <property type="entry name" value="MUTATOR TRANSPOSASE MUDRA PROTEIN"/>
    <property type="match status" value="1"/>
</dbReference>
<proteinExistence type="predicted"/>
<keyword evidence="1" id="KW-0479">Metal-binding</keyword>
<dbReference type="Pfam" id="PF26130">
    <property type="entry name" value="PB1-like"/>
    <property type="match status" value="1"/>
</dbReference>
<feature type="compositionally biased region" description="Low complexity" evidence="5">
    <location>
        <begin position="1"/>
        <end position="11"/>
    </location>
</feature>
<dbReference type="InterPro" id="IPR007527">
    <property type="entry name" value="Znf_SWIM"/>
</dbReference>
<dbReference type="GO" id="GO:0008270">
    <property type="term" value="F:zinc ion binding"/>
    <property type="evidence" value="ECO:0007669"/>
    <property type="project" value="UniProtKB-KW"/>
</dbReference>
<feature type="region of interest" description="Disordered" evidence="5">
    <location>
        <begin position="1072"/>
        <end position="1141"/>
    </location>
</feature>
<feature type="compositionally biased region" description="Acidic residues" evidence="5">
    <location>
        <begin position="383"/>
        <end position="411"/>
    </location>
</feature>
<dbReference type="PANTHER" id="PTHR31973">
    <property type="entry name" value="POLYPROTEIN, PUTATIVE-RELATED"/>
    <property type="match status" value="1"/>
</dbReference>
<feature type="compositionally biased region" description="Acidic residues" evidence="5">
    <location>
        <begin position="420"/>
        <end position="445"/>
    </location>
</feature>
<dbReference type="Pfam" id="PF04434">
    <property type="entry name" value="SWIM"/>
    <property type="match status" value="1"/>
</dbReference>
<dbReference type="Proteomes" id="UP001374535">
    <property type="component" value="Chromosome 6"/>
</dbReference>
<protein>
    <recommendedName>
        <fullName evidence="6">SWIM-type domain-containing protein</fullName>
    </recommendedName>
</protein>
<dbReference type="SMART" id="SM00575">
    <property type="entry name" value="ZnF_PMZ"/>
    <property type="match status" value="1"/>
</dbReference>
<evidence type="ECO:0000256" key="5">
    <source>
        <dbReference type="SAM" id="MobiDB-lite"/>
    </source>
</evidence>
<accession>A0AAQ3NCQ4</accession>
<evidence type="ECO:0000256" key="1">
    <source>
        <dbReference type="ARBA" id="ARBA00022723"/>
    </source>
</evidence>
<evidence type="ECO:0000313" key="8">
    <source>
        <dbReference type="Proteomes" id="UP001374535"/>
    </source>
</evidence>
<feature type="domain" description="SWIM-type" evidence="6">
    <location>
        <begin position="943"/>
        <end position="975"/>
    </location>
</feature>
<evidence type="ECO:0000256" key="2">
    <source>
        <dbReference type="ARBA" id="ARBA00022771"/>
    </source>
</evidence>
<name>A0AAQ3NCQ4_VIGMU</name>
<dbReference type="InterPro" id="IPR006564">
    <property type="entry name" value="Znf_PMZ"/>
</dbReference>
<dbReference type="InterPro" id="IPR004332">
    <property type="entry name" value="Transposase_MuDR"/>
</dbReference>
<evidence type="ECO:0000313" key="7">
    <source>
        <dbReference type="EMBL" id="WVZ07385.1"/>
    </source>
</evidence>
<sequence>MNGELELTTMVEMEEERRPKDEEGVLPQLQAASKSSQSEKMRLGSKRSKTLRQSGAQARDCQTQELVHWHSDLLALKRPQKGAPEPDFSKILTVLSSLHPTTQCRFSVGVRRQKLDGAVFFPPSHPVAAVPSEEEKTFYKGTPADLRRHCGDRVLPSNANTKATLGGWVEGRQHRLGTSTVVAGFVVEGSFSKHHSVLALFIKVSFPISFVIVGGCVHFGIKVLKCKCLNVGLEMVFEIRLHHMSRFVNDKGLRYVGGEEHVIIGVDPDRWSYFEALGIIKEEFKYAADFKLWWKGSGEIMMNNVRLLSDDNDAMDLAKYAEETEDMVKIYVQHVPSEAEEILFLTCGEESGMSVQQGHAGEEHIEVEIGDAEVGNVEEEAEIVEEEGDRGEEEAEIGEEEADRGEEEVEEETWRNVVEGEVEASAEEFVDQSEEERMDNDDDGFGVESDRVDDVFRDINPVLERRGKVGEGSFVVDDEVGDHEINEEYNSDELDSDLESDEDGNFKRGKFKKFRQDDMNKDFRFSLGMEFGSLKEFKNALMEHSVLNGKKIKFMKNDLTRVRAECKKKCGFLIMASKVGGKETFRVKTLVGRHSCGRVFGNKSATMNWIAQVLIDRFLNVASMSVNQIIDDIKKSFSVGVSAWKAGKAKQIALDSLVGDGERQYAWLYDYVGELLRVKCGTFKIKVNQPQPSLPPRFGAFYMCLEGCKQGFLGSCRPFIGVDGCHLKTTYGDQLLVANECKETWRWFLAQLLDDIGGTECQRWIFISDQQKGLMTVFDELMDGVEHRLCLRHLYNNFKKDLMMGAAKATYEKEWEKKTGELKAINIDAYNWLIGIPTKTWCKHAFSTYCRCDVLINNLTESFNSTILLARDKPIITMMEWIRTYIMKRFATLREKAMTYVGVVMPRPRKRLDKEIEKSGNWIPTWAGVEKFEVTHGFTMDKFVVDLSNKSCSCYSWDLIGIPCRHVIAAINYKVQNPEDYVHVYYKKPAYVTCYAPEIVPINGQQMWPTSENTPLLLPPIYKTPPGRPKKLRRREADEPVRHTKLSKKQAIMKCSSCKEYGHNVRSCRRKNIYKNTRGNSSLGGSGSRPRSEAEASPSSSQGAAAEAAPTAHSGASRVQAARRTASGLGTHHLGSQASTT</sequence>
<feature type="region of interest" description="Disordered" evidence="5">
    <location>
        <begin position="1"/>
        <end position="59"/>
    </location>
</feature>
<gene>
    <name evidence="7" type="ORF">V8G54_020731</name>
</gene>
<keyword evidence="3" id="KW-0862">Zinc</keyword>
<reference evidence="7 8" key="1">
    <citation type="journal article" date="2023" name="Life. Sci Alliance">
        <title>Evolutionary insights into 3D genome organization and epigenetic landscape of Vigna mungo.</title>
        <authorList>
            <person name="Junaid A."/>
            <person name="Singh B."/>
            <person name="Bhatia S."/>
        </authorList>
    </citation>
    <scope>NUCLEOTIDE SEQUENCE [LARGE SCALE GENOMIC DNA]</scope>
    <source>
        <strain evidence="7">Urdbean</strain>
    </source>
</reference>
<dbReference type="PROSITE" id="PS50966">
    <property type="entry name" value="ZF_SWIM"/>
    <property type="match status" value="1"/>
</dbReference>
<dbReference type="InterPro" id="IPR058594">
    <property type="entry name" value="PB1-like_dom_pln"/>
</dbReference>
<feature type="region of interest" description="Disordered" evidence="5">
    <location>
        <begin position="1018"/>
        <end position="1046"/>
    </location>
</feature>
<keyword evidence="2 4" id="KW-0863">Zinc-finger</keyword>
<keyword evidence="8" id="KW-1185">Reference proteome</keyword>
<evidence type="ECO:0000256" key="4">
    <source>
        <dbReference type="PROSITE-ProRule" id="PRU00325"/>
    </source>
</evidence>
<organism evidence="7 8">
    <name type="scientific">Vigna mungo</name>
    <name type="common">Black gram</name>
    <name type="synonym">Phaseolus mungo</name>
    <dbReference type="NCBI Taxonomy" id="3915"/>
    <lineage>
        <taxon>Eukaryota</taxon>
        <taxon>Viridiplantae</taxon>
        <taxon>Streptophyta</taxon>
        <taxon>Embryophyta</taxon>
        <taxon>Tracheophyta</taxon>
        <taxon>Spermatophyta</taxon>
        <taxon>Magnoliopsida</taxon>
        <taxon>eudicotyledons</taxon>
        <taxon>Gunneridae</taxon>
        <taxon>Pentapetalae</taxon>
        <taxon>rosids</taxon>
        <taxon>fabids</taxon>
        <taxon>Fabales</taxon>
        <taxon>Fabaceae</taxon>
        <taxon>Papilionoideae</taxon>
        <taxon>50 kb inversion clade</taxon>
        <taxon>NPAAA clade</taxon>
        <taxon>indigoferoid/millettioid clade</taxon>
        <taxon>Phaseoleae</taxon>
        <taxon>Vigna</taxon>
    </lineage>
</organism>
<evidence type="ECO:0000259" key="6">
    <source>
        <dbReference type="PROSITE" id="PS50966"/>
    </source>
</evidence>
<dbReference type="AlphaFoldDB" id="A0AAQ3NCQ4"/>
<feature type="compositionally biased region" description="Low complexity" evidence="5">
    <location>
        <begin position="1095"/>
        <end position="1117"/>
    </location>
</feature>
<dbReference type="EMBL" id="CP144695">
    <property type="protein sequence ID" value="WVZ07385.1"/>
    <property type="molecule type" value="Genomic_DNA"/>
</dbReference>
<feature type="region of interest" description="Disordered" evidence="5">
    <location>
        <begin position="383"/>
        <end position="449"/>
    </location>
</feature>
<evidence type="ECO:0000256" key="3">
    <source>
        <dbReference type="ARBA" id="ARBA00022833"/>
    </source>
</evidence>